<dbReference type="InterPro" id="IPR006075">
    <property type="entry name" value="Asn/Gln-tRNA_Trfase_suB/E_cat"/>
</dbReference>
<dbReference type="InterPro" id="IPR016181">
    <property type="entry name" value="Acyl_CoA_acyltransferase"/>
</dbReference>
<accession>A0A1I7UWV9</accession>
<dbReference type="PROSITE" id="PS01234">
    <property type="entry name" value="GATB"/>
    <property type="match status" value="1"/>
</dbReference>
<reference evidence="9" key="1">
    <citation type="submission" date="2016-11" db="UniProtKB">
        <authorList>
            <consortium name="WormBaseParasite"/>
        </authorList>
    </citation>
    <scope>IDENTIFICATION</scope>
</reference>
<feature type="domain" description="MYST-type HAT" evidence="6">
    <location>
        <begin position="334"/>
        <end position="375"/>
    </location>
</feature>
<dbReference type="InterPro" id="IPR017958">
    <property type="entry name" value="Gln-tRNA_amidoTrfase_suB_CS"/>
</dbReference>
<dbReference type="GO" id="GO:0005524">
    <property type="term" value="F:ATP binding"/>
    <property type="evidence" value="ECO:0007669"/>
    <property type="project" value="UniProtKB-KW"/>
</dbReference>
<dbReference type="eggNOG" id="KOG2747">
    <property type="taxonomic scope" value="Eukaryota"/>
</dbReference>
<dbReference type="eggNOG" id="KOG2438">
    <property type="taxonomic scope" value="Eukaryota"/>
</dbReference>
<dbReference type="InterPro" id="IPR014746">
    <property type="entry name" value="Gln_synth/guanido_kin_cat_dom"/>
</dbReference>
<evidence type="ECO:0000313" key="9">
    <source>
        <dbReference type="WBParaSite" id="Csp11.Scaffold630.g20147.t2"/>
    </source>
</evidence>
<dbReference type="InterPro" id="IPR017959">
    <property type="entry name" value="Asn/Gln-tRNA_amidoTrfase_suB/E"/>
</dbReference>
<feature type="active site" description="Proton donor/acceptor" evidence="5">
    <location>
        <position position="348"/>
    </location>
</feature>
<evidence type="ECO:0000313" key="8">
    <source>
        <dbReference type="Proteomes" id="UP000095282"/>
    </source>
</evidence>
<dbReference type="SUPFAM" id="SSF55729">
    <property type="entry name" value="Acyl-CoA N-acyltransferases (Nat)"/>
    <property type="match status" value="1"/>
</dbReference>
<dbReference type="Pfam" id="PF01853">
    <property type="entry name" value="MOZ_SAS"/>
    <property type="match status" value="1"/>
</dbReference>
<dbReference type="WBParaSite" id="Csp11.Scaffold630.g20147.t2">
    <property type="protein sequence ID" value="Csp11.Scaffold630.g20147.t2"/>
    <property type="gene ID" value="Csp11.Scaffold630.g20147"/>
</dbReference>
<evidence type="ECO:0000259" key="7">
    <source>
        <dbReference type="Pfam" id="PF02934"/>
    </source>
</evidence>
<dbReference type="PANTHER" id="PTHR11659">
    <property type="entry name" value="GLUTAMYL-TRNA GLN AMIDOTRANSFERASE SUBUNIT B MITOCHONDRIAL AND PROKARYOTIC PET112-RELATED"/>
    <property type="match status" value="1"/>
</dbReference>
<dbReference type="GO" id="GO:0032543">
    <property type="term" value="P:mitochondrial translation"/>
    <property type="evidence" value="ECO:0007669"/>
    <property type="project" value="TreeGrafter"/>
</dbReference>
<dbReference type="GO" id="GO:0005739">
    <property type="term" value="C:mitochondrion"/>
    <property type="evidence" value="ECO:0007669"/>
    <property type="project" value="TreeGrafter"/>
</dbReference>
<proteinExistence type="predicted"/>
<evidence type="ECO:0000256" key="4">
    <source>
        <dbReference type="ARBA" id="ARBA00022917"/>
    </source>
</evidence>
<dbReference type="Proteomes" id="UP000095282">
    <property type="component" value="Unplaced"/>
</dbReference>
<dbReference type="SUPFAM" id="SSF55931">
    <property type="entry name" value="Glutamine synthetase/guanido kinase"/>
    <property type="match status" value="1"/>
</dbReference>
<dbReference type="GO" id="GO:0006355">
    <property type="term" value="P:regulation of DNA-templated transcription"/>
    <property type="evidence" value="ECO:0007669"/>
    <property type="project" value="InterPro"/>
</dbReference>
<dbReference type="GO" id="GO:0050567">
    <property type="term" value="F:glutaminyl-tRNA synthase (glutamine-hydrolyzing) activity"/>
    <property type="evidence" value="ECO:0007669"/>
    <property type="project" value="TreeGrafter"/>
</dbReference>
<organism evidence="8 9">
    <name type="scientific">Caenorhabditis tropicalis</name>
    <dbReference type="NCBI Taxonomy" id="1561998"/>
    <lineage>
        <taxon>Eukaryota</taxon>
        <taxon>Metazoa</taxon>
        <taxon>Ecdysozoa</taxon>
        <taxon>Nematoda</taxon>
        <taxon>Chromadorea</taxon>
        <taxon>Rhabditida</taxon>
        <taxon>Rhabditina</taxon>
        <taxon>Rhabditomorpha</taxon>
        <taxon>Rhabditoidea</taxon>
        <taxon>Rhabditidae</taxon>
        <taxon>Peloderinae</taxon>
        <taxon>Caenorhabditis</taxon>
    </lineage>
</organism>
<name>A0A1I7UWV9_9PELO</name>
<evidence type="ECO:0000256" key="2">
    <source>
        <dbReference type="ARBA" id="ARBA00022741"/>
    </source>
</evidence>
<sequence>MATPGILPSLNHEAVHRALKMARLLKCRVPKTSRFDRKHYFYADMPAGYQITQNERPIAREGIFGFWVFDEHLDKAYWKEVTILQLQLEQDSGKTIHLPSSPQTGPPKSLIDYNRAGCALIEIVTSPCFETAIEAIRFVQTLRLLLIHHNLCDGELHKGHLRVDANVSLSKDGEYGTRTEIKNMNSIRTIHTAINYEIARQFEILTSGGTVSNETRAADSEGRTVSMRDKEEETDYRFMVEPNLPMLRIKDEWMKKAWEEVEERGKPDFEWLRDDIGFDARSAVHIAEQPELLSFVKRCIRYKEADVTAQDILYWMRELKTIMQRSTSNYPPQSYALSRKEEWNGGPEQPLSDLGRKAYGGYWNTAVFVSLTHFQFVCHVSTTLDSSTRTSRIRGAINRRVESLLIG</sequence>
<keyword evidence="1" id="KW-0436">Ligase</keyword>
<protein>
    <submittedName>
        <fullName evidence="9">Histone acetyltransferase</fullName>
    </submittedName>
</protein>
<dbReference type="GO" id="GO:0004402">
    <property type="term" value="F:histone acetyltransferase activity"/>
    <property type="evidence" value="ECO:0007669"/>
    <property type="project" value="InterPro"/>
</dbReference>
<dbReference type="GO" id="GO:0030956">
    <property type="term" value="C:glutamyl-tRNA(Gln) amidotransferase complex"/>
    <property type="evidence" value="ECO:0007669"/>
    <property type="project" value="TreeGrafter"/>
</dbReference>
<dbReference type="GO" id="GO:0070681">
    <property type="term" value="P:glutaminyl-tRNAGln biosynthesis via transamidation"/>
    <property type="evidence" value="ECO:0007669"/>
    <property type="project" value="TreeGrafter"/>
</dbReference>
<evidence type="ECO:0000256" key="1">
    <source>
        <dbReference type="ARBA" id="ARBA00022598"/>
    </source>
</evidence>
<dbReference type="AlphaFoldDB" id="A0A1I7UWV9"/>
<dbReference type="STRING" id="1561998.A0A1I7UWV9"/>
<keyword evidence="3" id="KW-0067">ATP-binding</keyword>
<keyword evidence="8" id="KW-1185">Reference proteome</keyword>
<dbReference type="PANTHER" id="PTHR11659:SF0">
    <property type="entry name" value="GLUTAMYL-TRNA(GLN) AMIDOTRANSFERASE SUBUNIT B, MITOCHONDRIAL"/>
    <property type="match status" value="1"/>
</dbReference>
<evidence type="ECO:0000256" key="5">
    <source>
        <dbReference type="PIRSR" id="PIRSR602717-51"/>
    </source>
</evidence>
<dbReference type="InterPro" id="IPR002717">
    <property type="entry name" value="HAT_MYST-type"/>
</dbReference>
<evidence type="ECO:0000259" key="6">
    <source>
        <dbReference type="Pfam" id="PF01853"/>
    </source>
</evidence>
<evidence type="ECO:0000256" key="3">
    <source>
        <dbReference type="ARBA" id="ARBA00022840"/>
    </source>
</evidence>
<keyword evidence="2" id="KW-0547">Nucleotide-binding</keyword>
<keyword evidence="4" id="KW-0648">Protein biosynthesis</keyword>
<feature type="domain" description="Aspartyl/Glutamyl-tRNA(Gln) amidotransferase subunit B/E catalytic" evidence="7">
    <location>
        <begin position="1"/>
        <end position="254"/>
    </location>
</feature>
<dbReference type="Pfam" id="PF02934">
    <property type="entry name" value="GatB_N"/>
    <property type="match status" value="1"/>
</dbReference>